<sequence length="44" mass="4969">MRTLSDLGASVRYLLDVLNVFFILLNASIVCGAVCELIRRGWNR</sequence>
<evidence type="ECO:0000313" key="2">
    <source>
        <dbReference type="EMBL" id="WUQ84932.1"/>
    </source>
</evidence>
<protein>
    <submittedName>
        <fullName evidence="2">Uncharacterized protein</fullName>
    </submittedName>
</protein>
<proteinExistence type="predicted"/>
<keyword evidence="1" id="KW-0472">Membrane</keyword>
<dbReference type="EMBL" id="CP108110">
    <property type="protein sequence ID" value="WUQ84932.1"/>
    <property type="molecule type" value="Genomic_DNA"/>
</dbReference>
<feature type="transmembrane region" description="Helical" evidence="1">
    <location>
        <begin position="20"/>
        <end position="38"/>
    </location>
</feature>
<organism evidence="2 3">
    <name type="scientific">Kitasatospora purpeofusca</name>
    <dbReference type="NCBI Taxonomy" id="67352"/>
    <lineage>
        <taxon>Bacteria</taxon>
        <taxon>Bacillati</taxon>
        <taxon>Actinomycetota</taxon>
        <taxon>Actinomycetes</taxon>
        <taxon>Kitasatosporales</taxon>
        <taxon>Streptomycetaceae</taxon>
        <taxon>Kitasatospora</taxon>
    </lineage>
</organism>
<keyword evidence="3" id="KW-1185">Reference proteome</keyword>
<reference evidence="2" key="1">
    <citation type="submission" date="2022-10" db="EMBL/GenBank/DDBJ databases">
        <title>The complete genomes of actinobacterial strains from the NBC collection.</title>
        <authorList>
            <person name="Joergensen T.S."/>
            <person name="Alvarez Arevalo M."/>
            <person name="Sterndorff E.B."/>
            <person name="Faurdal D."/>
            <person name="Vuksanovic O."/>
            <person name="Mourched A.-S."/>
            <person name="Charusanti P."/>
            <person name="Shaw S."/>
            <person name="Blin K."/>
            <person name="Weber T."/>
        </authorList>
    </citation>
    <scope>NUCLEOTIDE SEQUENCE</scope>
    <source>
        <strain evidence="2">NBC_00222</strain>
    </source>
</reference>
<keyword evidence="1" id="KW-0812">Transmembrane</keyword>
<evidence type="ECO:0000313" key="3">
    <source>
        <dbReference type="Proteomes" id="UP001432222"/>
    </source>
</evidence>
<dbReference type="Proteomes" id="UP001432222">
    <property type="component" value="Chromosome"/>
</dbReference>
<dbReference type="RefSeq" id="WP_328955748.1">
    <property type="nucleotide sequence ID" value="NZ_CP108110.1"/>
</dbReference>
<keyword evidence="1" id="KW-1133">Transmembrane helix</keyword>
<gene>
    <name evidence="2" type="ORF">OHA16_19345</name>
</gene>
<name>A0ABZ1U4K2_9ACTN</name>
<evidence type="ECO:0000256" key="1">
    <source>
        <dbReference type="SAM" id="Phobius"/>
    </source>
</evidence>
<accession>A0ABZ1U4K2</accession>